<name>A0A5B0LTV4_PUCGR</name>
<keyword evidence="4" id="KW-1185">Reference proteome</keyword>
<feature type="region of interest" description="Disordered" evidence="1">
    <location>
        <begin position="27"/>
        <end position="123"/>
    </location>
</feature>
<accession>A0A5B0LTV4</accession>
<evidence type="ECO:0000313" key="3">
    <source>
        <dbReference type="EMBL" id="KAA1071541.1"/>
    </source>
</evidence>
<feature type="compositionally biased region" description="Polar residues" evidence="1">
    <location>
        <begin position="52"/>
        <end position="74"/>
    </location>
</feature>
<dbReference type="AlphaFoldDB" id="A0A5B0LTV4"/>
<gene>
    <name evidence="3" type="ORF">PGT21_010993</name>
    <name evidence="2" type="ORF">PGTUg99_028391</name>
</gene>
<reference evidence="4 5" key="1">
    <citation type="submission" date="2019-05" db="EMBL/GenBank/DDBJ databases">
        <title>Emergence of the Ug99 lineage of the wheat stem rust pathogen through somatic hybridization.</title>
        <authorList>
            <person name="Li F."/>
            <person name="Upadhyaya N.M."/>
            <person name="Sperschneider J."/>
            <person name="Matny O."/>
            <person name="Nguyen-Phuc H."/>
            <person name="Mago R."/>
            <person name="Raley C."/>
            <person name="Miller M.E."/>
            <person name="Silverstein K.A.T."/>
            <person name="Henningsen E."/>
            <person name="Hirsch C.D."/>
            <person name="Visser B."/>
            <person name="Pretorius Z.A."/>
            <person name="Steffenson B.J."/>
            <person name="Schwessinger B."/>
            <person name="Dodds P.N."/>
            <person name="Figueroa M."/>
        </authorList>
    </citation>
    <scope>NUCLEOTIDE SEQUENCE [LARGE SCALE GENOMIC DNA]</scope>
    <source>
        <strain evidence="3">21-0</strain>
        <strain evidence="2 5">Ug99</strain>
    </source>
</reference>
<evidence type="ECO:0000313" key="4">
    <source>
        <dbReference type="Proteomes" id="UP000324748"/>
    </source>
</evidence>
<dbReference type="Proteomes" id="UP000325313">
    <property type="component" value="Unassembled WGS sequence"/>
</dbReference>
<evidence type="ECO:0000313" key="5">
    <source>
        <dbReference type="Proteomes" id="UP000325313"/>
    </source>
</evidence>
<evidence type="ECO:0000313" key="2">
    <source>
        <dbReference type="EMBL" id="KAA1067230.1"/>
    </source>
</evidence>
<dbReference type="EMBL" id="VDEP01000507">
    <property type="protein sequence ID" value="KAA1067230.1"/>
    <property type="molecule type" value="Genomic_DNA"/>
</dbReference>
<protein>
    <submittedName>
        <fullName evidence="2">Uncharacterized protein</fullName>
    </submittedName>
</protein>
<sequence length="140" mass="15930">MSLVEERVGHMRQQQVTSLKNLALRQYRGHDSAASPEPNTSLAVRALPSATPDETQGPRSSSEQQGATSRSVPTNFDAKKRRPVWQNSVHLRAPIRTNRTTLDHMQQQKVNPVGGRNRTDIFTVPDRPQRDFLTIRRRPR</sequence>
<dbReference type="EMBL" id="VSWC01000170">
    <property type="protein sequence ID" value="KAA1071541.1"/>
    <property type="molecule type" value="Genomic_DNA"/>
</dbReference>
<evidence type="ECO:0000256" key="1">
    <source>
        <dbReference type="SAM" id="MobiDB-lite"/>
    </source>
</evidence>
<dbReference type="Proteomes" id="UP000324748">
    <property type="component" value="Unassembled WGS sequence"/>
</dbReference>
<proteinExistence type="predicted"/>
<comment type="caution">
    <text evidence="2">The sequence shown here is derived from an EMBL/GenBank/DDBJ whole genome shotgun (WGS) entry which is preliminary data.</text>
</comment>
<feature type="compositionally biased region" description="Polar residues" evidence="1">
    <location>
        <begin position="97"/>
        <end position="110"/>
    </location>
</feature>
<organism evidence="2 5">
    <name type="scientific">Puccinia graminis f. sp. tritici</name>
    <dbReference type="NCBI Taxonomy" id="56615"/>
    <lineage>
        <taxon>Eukaryota</taxon>
        <taxon>Fungi</taxon>
        <taxon>Dikarya</taxon>
        <taxon>Basidiomycota</taxon>
        <taxon>Pucciniomycotina</taxon>
        <taxon>Pucciniomycetes</taxon>
        <taxon>Pucciniales</taxon>
        <taxon>Pucciniaceae</taxon>
        <taxon>Puccinia</taxon>
    </lineage>
</organism>